<dbReference type="InterPro" id="IPR011701">
    <property type="entry name" value="MFS"/>
</dbReference>
<feature type="transmembrane region" description="Helical" evidence="5">
    <location>
        <begin position="367"/>
        <end position="387"/>
    </location>
</feature>
<organism evidence="7 8">
    <name type="scientific">Sinosporangium album</name>
    <dbReference type="NCBI Taxonomy" id="504805"/>
    <lineage>
        <taxon>Bacteria</taxon>
        <taxon>Bacillati</taxon>
        <taxon>Actinomycetota</taxon>
        <taxon>Actinomycetes</taxon>
        <taxon>Streptosporangiales</taxon>
        <taxon>Streptosporangiaceae</taxon>
        <taxon>Sinosporangium</taxon>
    </lineage>
</organism>
<feature type="transmembrane region" description="Helical" evidence="5">
    <location>
        <begin position="87"/>
        <end position="107"/>
    </location>
</feature>
<dbReference type="Gene3D" id="1.20.1250.20">
    <property type="entry name" value="MFS general substrate transporter like domains"/>
    <property type="match status" value="1"/>
</dbReference>
<evidence type="ECO:0000256" key="4">
    <source>
        <dbReference type="ARBA" id="ARBA00023136"/>
    </source>
</evidence>
<comment type="subcellular location">
    <subcellularLocation>
        <location evidence="1">Cell membrane</location>
        <topology evidence="1">Multi-pass membrane protein</topology>
    </subcellularLocation>
</comment>
<feature type="transmembrane region" description="Helical" evidence="5">
    <location>
        <begin position="393"/>
        <end position="417"/>
    </location>
</feature>
<accession>A0A1G7V5Q3</accession>
<evidence type="ECO:0000313" key="7">
    <source>
        <dbReference type="EMBL" id="SDG55215.1"/>
    </source>
</evidence>
<evidence type="ECO:0000259" key="6">
    <source>
        <dbReference type="PROSITE" id="PS50850"/>
    </source>
</evidence>
<dbReference type="Pfam" id="PF07690">
    <property type="entry name" value="MFS_1"/>
    <property type="match status" value="1"/>
</dbReference>
<feature type="transmembrane region" description="Helical" evidence="5">
    <location>
        <begin position="113"/>
        <end position="135"/>
    </location>
</feature>
<dbReference type="Proteomes" id="UP000198923">
    <property type="component" value="Unassembled WGS sequence"/>
</dbReference>
<evidence type="ECO:0000313" key="8">
    <source>
        <dbReference type="Proteomes" id="UP000198923"/>
    </source>
</evidence>
<evidence type="ECO:0000256" key="3">
    <source>
        <dbReference type="ARBA" id="ARBA00022989"/>
    </source>
</evidence>
<evidence type="ECO:0000256" key="2">
    <source>
        <dbReference type="ARBA" id="ARBA00022692"/>
    </source>
</evidence>
<dbReference type="Gene3D" id="1.20.1720.10">
    <property type="entry name" value="Multidrug resistance protein D"/>
    <property type="match status" value="1"/>
</dbReference>
<dbReference type="OrthoDB" id="9778875at2"/>
<keyword evidence="8" id="KW-1185">Reference proteome</keyword>
<dbReference type="InterPro" id="IPR020846">
    <property type="entry name" value="MFS_dom"/>
</dbReference>
<dbReference type="SUPFAM" id="SSF103473">
    <property type="entry name" value="MFS general substrate transporter"/>
    <property type="match status" value="1"/>
</dbReference>
<feature type="transmembrane region" description="Helical" evidence="5">
    <location>
        <begin position="334"/>
        <end position="355"/>
    </location>
</feature>
<feature type="transmembrane region" description="Helical" evidence="5">
    <location>
        <begin position="269"/>
        <end position="291"/>
    </location>
</feature>
<feature type="transmembrane region" description="Helical" evidence="5">
    <location>
        <begin position="147"/>
        <end position="169"/>
    </location>
</feature>
<keyword evidence="4 5" id="KW-0472">Membrane</keyword>
<feature type="transmembrane region" description="Helical" evidence="5">
    <location>
        <begin position="438"/>
        <end position="456"/>
    </location>
</feature>
<dbReference type="PANTHER" id="PTHR23501:SF154">
    <property type="entry name" value="MULTIDRUG-EFFLUX TRANSPORTER RV1634-RELATED"/>
    <property type="match status" value="1"/>
</dbReference>
<dbReference type="AlphaFoldDB" id="A0A1G7V5Q3"/>
<feature type="transmembrane region" description="Helical" evidence="5">
    <location>
        <begin position="58"/>
        <end position="80"/>
    </location>
</feature>
<dbReference type="PROSITE" id="PS50850">
    <property type="entry name" value="MFS"/>
    <property type="match status" value="1"/>
</dbReference>
<evidence type="ECO:0000256" key="1">
    <source>
        <dbReference type="ARBA" id="ARBA00004651"/>
    </source>
</evidence>
<evidence type="ECO:0000256" key="5">
    <source>
        <dbReference type="SAM" id="Phobius"/>
    </source>
</evidence>
<dbReference type="GO" id="GO:0005886">
    <property type="term" value="C:plasma membrane"/>
    <property type="evidence" value="ECO:0007669"/>
    <property type="project" value="UniProtKB-SubCell"/>
</dbReference>
<dbReference type="InterPro" id="IPR036259">
    <property type="entry name" value="MFS_trans_sf"/>
</dbReference>
<sequence length="494" mass="50365">MTAPKTLDAPYRPVRIFGPEYRTATLGIVLVVTLIAFEGMAVGVVMPAVSADLDAIDLYGWSFSAFLMSCLFANVVAGLWSDRKGHALPFLLGVFLFIVGMLLAGVAQSKEMFILARAVQGLGGGAVIVAAYVMIARVYVPEARPKVFAALSGAWVVPALVGPSVSALIADLLGWRWVFFGIVPLVIPALIMLLPALRVGPAAGAVGAADAADAAGATGGADQTAAGDRTASGPPAGLRSRAWARTVAATTAAGGAGLLLYGLDTMDNTPALGAVEIIVGLALLAFGLPLLLPRRALRFARGLPTTVMMRGLLSAAFFGVNAFIPLLLTKVHGFSLTQAGFALTIGAIGWSFGSYLQSKRTFDRVRLVRFGACAVAAGVALALPAALPGMSGWMVVPAWLVAGLGMGIAVSSVNVTTLKQSPEGEQGVNSAALQVTDTLGSSLSIGVGGAVINMAGHGAGQIATGFALIAGLMTALGVFGILVSGRMRESSFAT</sequence>
<dbReference type="STRING" id="504805.SAMN05421505_105133"/>
<protein>
    <submittedName>
        <fullName evidence="7">Major Facilitator Superfamily protein</fullName>
    </submittedName>
</protein>
<dbReference type="GO" id="GO:0022857">
    <property type="term" value="F:transmembrane transporter activity"/>
    <property type="evidence" value="ECO:0007669"/>
    <property type="project" value="InterPro"/>
</dbReference>
<feature type="transmembrane region" description="Helical" evidence="5">
    <location>
        <begin position="311"/>
        <end position="328"/>
    </location>
</feature>
<name>A0A1G7V5Q3_9ACTN</name>
<keyword evidence="2 5" id="KW-0812">Transmembrane</keyword>
<feature type="domain" description="Major facilitator superfamily (MFS) profile" evidence="6">
    <location>
        <begin position="24"/>
        <end position="488"/>
    </location>
</feature>
<feature type="transmembrane region" description="Helical" evidence="5">
    <location>
        <begin position="462"/>
        <end position="483"/>
    </location>
</feature>
<proteinExistence type="predicted"/>
<dbReference type="RefSeq" id="WP_093169524.1">
    <property type="nucleotide sequence ID" value="NZ_FNCN01000005.1"/>
</dbReference>
<reference evidence="7 8" key="1">
    <citation type="submission" date="2016-10" db="EMBL/GenBank/DDBJ databases">
        <authorList>
            <person name="de Groot N.N."/>
        </authorList>
    </citation>
    <scope>NUCLEOTIDE SEQUENCE [LARGE SCALE GENOMIC DNA]</scope>
    <source>
        <strain evidence="7 8">CPCC 201354</strain>
    </source>
</reference>
<dbReference type="EMBL" id="FNCN01000005">
    <property type="protein sequence ID" value="SDG55215.1"/>
    <property type="molecule type" value="Genomic_DNA"/>
</dbReference>
<feature type="transmembrane region" description="Helical" evidence="5">
    <location>
        <begin position="21"/>
        <end position="46"/>
    </location>
</feature>
<dbReference type="PANTHER" id="PTHR23501">
    <property type="entry name" value="MAJOR FACILITATOR SUPERFAMILY"/>
    <property type="match status" value="1"/>
</dbReference>
<feature type="transmembrane region" description="Helical" evidence="5">
    <location>
        <begin position="175"/>
        <end position="194"/>
    </location>
</feature>
<gene>
    <name evidence="7" type="ORF">SAMN05421505_105133</name>
</gene>
<keyword evidence="3 5" id="KW-1133">Transmembrane helix</keyword>
<feature type="transmembrane region" description="Helical" evidence="5">
    <location>
        <begin position="242"/>
        <end position="263"/>
    </location>
</feature>